<accession>G3JJF1</accession>
<dbReference type="HOGENOM" id="CLU_193940_0_0_1"/>
<keyword evidence="1" id="KW-0732">Signal</keyword>
<proteinExistence type="predicted"/>
<evidence type="ECO:0000313" key="3">
    <source>
        <dbReference type="Proteomes" id="UP000001610"/>
    </source>
</evidence>
<dbReference type="GeneID" id="18167421"/>
<evidence type="ECO:0000313" key="2">
    <source>
        <dbReference type="EMBL" id="EGX91245.1"/>
    </source>
</evidence>
<dbReference type="Proteomes" id="UP000001610">
    <property type="component" value="Unassembled WGS sequence"/>
</dbReference>
<dbReference type="InParanoid" id="G3JJF1"/>
<feature type="signal peptide" evidence="1">
    <location>
        <begin position="1"/>
        <end position="18"/>
    </location>
</feature>
<organism evidence="2 3">
    <name type="scientific">Cordyceps militaris (strain CM01)</name>
    <name type="common">Caterpillar fungus</name>
    <dbReference type="NCBI Taxonomy" id="983644"/>
    <lineage>
        <taxon>Eukaryota</taxon>
        <taxon>Fungi</taxon>
        <taxon>Dikarya</taxon>
        <taxon>Ascomycota</taxon>
        <taxon>Pezizomycotina</taxon>
        <taxon>Sordariomycetes</taxon>
        <taxon>Hypocreomycetidae</taxon>
        <taxon>Hypocreales</taxon>
        <taxon>Cordycipitaceae</taxon>
        <taxon>Cordyceps</taxon>
    </lineage>
</organism>
<keyword evidence="3" id="KW-1185">Reference proteome</keyword>
<dbReference type="OrthoDB" id="4863639at2759"/>
<gene>
    <name evidence="2" type="ORF">CCM_05403</name>
</gene>
<dbReference type="VEuPathDB" id="FungiDB:CCM_05403"/>
<dbReference type="AlphaFoldDB" id="G3JJF1"/>
<sequence>MKSLTLALAAIMVSPIFAAPIGPSGPCPDVSCSGPTCPSHAQNTNKSFVVQYKVDAILNGQLDPSACCSYGTCKGDVVISVGE</sequence>
<dbReference type="RefSeq" id="XP_006670610.1">
    <property type="nucleotide sequence ID" value="XM_006670547.1"/>
</dbReference>
<dbReference type="KEGG" id="cmt:CCM_05403"/>
<name>G3JJF1_CORMM</name>
<feature type="chain" id="PRO_5003446203" evidence="1">
    <location>
        <begin position="19"/>
        <end position="83"/>
    </location>
</feature>
<dbReference type="EMBL" id="JH126402">
    <property type="protein sequence ID" value="EGX91245.1"/>
    <property type="molecule type" value="Genomic_DNA"/>
</dbReference>
<dbReference type="eggNOG" id="ENOG502RNF1">
    <property type="taxonomic scope" value="Eukaryota"/>
</dbReference>
<protein>
    <submittedName>
        <fullName evidence="2">Uncharacterized protein</fullName>
    </submittedName>
</protein>
<evidence type="ECO:0000256" key="1">
    <source>
        <dbReference type="SAM" id="SignalP"/>
    </source>
</evidence>
<reference evidence="2 3" key="1">
    <citation type="journal article" date="2011" name="Genome Biol.">
        <title>Genome sequence of the insect pathogenic fungus Cordyceps militaris, a valued traditional Chinese medicine.</title>
        <authorList>
            <person name="Zheng P."/>
            <person name="Xia Y."/>
            <person name="Xiao G."/>
            <person name="Xiong C."/>
            <person name="Hu X."/>
            <person name="Zhang S."/>
            <person name="Zheng H."/>
            <person name="Huang Y."/>
            <person name="Zhou Y."/>
            <person name="Wang S."/>
            <person name="Zhao G.P."/>
            <person name="Liu X."/>
            <person name="St Leger R.J."/>
            <person name="Wang C."/>
        </authorList>
    </citation>
    <scope>NUCLEOTIDE SEQUENCE [LARGE SCALE GENOMIC DNA]</scope>
    <source>
        <strain evidence="2 3">CM01</strain>
    </source>
</reference>